<accession>A0A7X0RCD5</accession>
<dbReference type="EMBL" id="JACKXE010000001">
    <property type="protein sequence ID" value="MBB6625743.1"/>
    <property type="molecule type" value="Genomic_DNA"/>
</dbReference>
<protein>
    <submittedName>
        <fullName evidence="1">DUF1800 domain-containing protein</fullName>
    </submittedName>
</protein>
<comment type="caution">
    <text evidence="1">The sequence shown here is derived from an EMBL/GenBank/DDBJ whole genome shotgun (WGS) entry which is preliminary data.</text>
</comment>
<dbReference type="InterPro" id="IPR014917">
    <property type="entry name" value="DUF1800"/>
</dbReference>
<gene>
    <name evidence="1" type="ORF">H5V45_00285</name>
</gene>
<evidence type="ECO:0000313" key="2">
    <source>
        <dbReference type="Proteomes" id="UP000523955"/>
    </source>
</evidence>
<dbReference type="RefSeq" id="WP_185251088.1">
    <property type="nucleotide sequence ID" value="NZ_JACKXE010000001.1"/>
</dbReference>
<evidence type="ECO:0000313" key="1">
    <source>
        <dbReference type="EMBL" id="MBB6625743.1"/>
    </source>
</evidence>
<organism evidence="1 2">
    <name type="scientific">Nocardioides luti</name>
    <dbReference type="NCBI Taxonomy" id="2761101"/>
    <lineage>
        <taxon>Bacteria</taxon>
        <taxon>Bacillati</taxon>
        <taxon>Actinomycetota</taxon>
        <taxon>Actinomycetes</taxon>
        <taxon>Propionibacteriales</taxon>
        <taxon>Nocardioidaceae</taxon>
        <taxon>Nocardioides</taxon>
    </lineage>
</organism>
<dbReference type="PROSITE" id="PS51318">
    <property type="entry name" value="TAT"/>
    <property type="match status" value="1"/>
</dbReference>
<dbReference type="AlphaFoldDB" id="A0A7X0RCD5"/>
<dbReference type="InterPro" id="IPR006311">
    <property type="entry name" value="TAT_signal"/>
</dbReference>
<name>A0A7X0RCD5_9ACTN</name>
<dbReference type="Pfam" id="PF08811">
    <property type="entry name" value="DUF1800"/>
    <property type="match status" value="1"/>
</dbReference>
<dbReference type="Proteomes" id="UP000523955">
    <property type="component" value="Unassembled WGS sequence"/>
</dbReference>
<proteinExistence type="predicted"/>
<keyword evidence="2" id="KW-1185">Reference proteome</keyword>
<reference evidence="1 2" key="1">
    <citation type="submission" date="2020-08" db="EMBL/GenBank/DDBJ databases">
        <authorList>
            <person name="Seo M.-J."/>
        </authorList>
    </citation>
    <scope>NUCLEOTIDE SEQUENCE [LARGE SCALE GENOMIC DNA]</scope>
    <source>
        <strain evidence="1 2">KIGAM211</strain>
    </source>
</reference>
<sequence length="524" mass="58225">MSSASDASPSRRALLGGLAVGTTAVVAAPAVAPAAQAATRYHPAHYRGAPPLLSAQARHLVGRFSYGVTPQVAAQVRRMGGAQGWFDRQLDPASIADQGADQYLAWWPSLVRGPAELWKRQITEVEGGWEVMNDYSRWVLMRRMKSRRQLLEVMTEFWENHLNVPAVGDAQYTHRTSYGNTIRAGALGRFDDLLRNAVTHPAMLIYLDNAVSTATHPNENLGRELLELHTVGRASYTEDDVKSSARILTGWTVDLWRTWAPAYRPSIHWTGPVSVAGFEDANLAPDGRDLTRRYLSHLAHHPATAQRIARKLAVKFVRDDPPQDLVDRLAQVYLDHDTAIVPVLRALVASAAFEDSVGAKVRDPGEDIVATYRALGVRLQPPTSERSAVNQMLWQASSIGLMPFTWPRPDGQPIDNASWSSPARALASMGVHYGMSGSWWPDEQIHYRGRRAWAPEYPIRFDQLVDALSQRILHLRSTPALLEACCEATGTPPDARITRNHPVIKWEMPRLLTTFLDSPAFLTR</sequence>